<evidence type="ECO:0000313" key="3">
    <source>
        <dbReference type="Proteomes" id="UP000005226"/>
    </source>
</evidence>
<feature type="domain" description="RanBD1" evidence="1">
    <location>
        <begin position="1"/>
        <end position="75"/>
    </location>
</feature>
<dbReference type="InterPro" id="IPR011993">
    <property type="entry name" value="PH-like_dom_sf"/>
</dbReference>
<dbReference type="InParanoid" id="A0A674MS60"/>
<evidence type="ECO:0000259" key="1">
    <source>
        <dbReference type="PROSITE" id="PS50196"/>
    </source>
</evidence>
<dbReference type="GeneTree" id="ENSGT00940000154389"/>
<dbReference type="SMART" id="SM00160">
    <property type="entry name" value="RanBD"/>
    <property type="match status" value="1"/>
</dbReference>
<dbReference type="PANTHER" id="PTHR23138">
    <property type="entry name" value="RAN BINDING PROTEIN"/>
    <property type="match status" value="1"/>
</dbReference>
<accession>A0A674MS60</accession>
<reference evidence="2 3" key="1">
    <citation type="journal article" date="2011" name="Genome Biol. Evol.">
        <title>Integration of the genetic map and genome assembly of fugu facilitates insights into distinct features of genome evolution in teleosts and mammals.</title>
        <authorList>
            <person name="Kai W."/>
            <person name="Kikuchi K."/>
            <person name="Tohari S."/>
            <person name="Chew A.K."/>
            <person name="Tay A."/>
            <person name="Fujiwara A."/>
            <person name="Hosoya S."/>
            <person name="Suetake H."/>
            <person name="Naruse K."/>
            <person name="Brenner S."/>
            <person name="Suzuki Y."/>
            <person name="Venkatesh B."/>
        </authorList>
    </citation>
    <scope>NUCLEOTIDE SEQUENCE [LARGE SCALE GENOMIC DNA]</scope>
</reference>
<proteinExistence type="predicted"/>
<dbReference type="Pfam" id="PF00638">
    <property type="entry name" value="Ran_BP1"/>
    <property type="match status" value="1"/>
</dbReference>
<dbReference type="AlphaFoldDB" id="A0A674MS60"/>
<dbReference type="PANTHER" id="PTHR23138:SF87">
    <property type="entry name" value="E3 SUMO-PROTEIN LIGASE RANBP2"/>
    <property type="match status" value="1"/>
</dbReference>
<keyword evidence="3" id="KW-1185">Reference proteome</keyword>
<organism evidence="2 3">
    <name type="scientific">Takifugu rubripes</name>
    <name type="common">Japanese pufferfish</name>
    <name type="synonym">Fugu rubripes</name>
    <dbReference type="NCBI Taxonomy" id="31033"/>
    <lineage>
        <taxon>Eukaryota</taxon>
        <taxon>Metazoa</taxon>
        <taxon>Chordata</taxon>
        <taxon>Craniata</taxon>
        <taxon>Vertebrata</taxon>
        <taxon>Euteleostomi</taxon>
        <taxon>Actinopterygii</taxon>
        <taxon>Neopterygii</taxon>
        <taxon>Teleostei</taxon>
        <taxon>Neoteleostei</taxon>
        <taxon>Acanthomorphata</taxon>
        <taxon>Eupercaria</taxon>
        <taxon>Tetraodontiformes</taxon>
        <taxon>Tetradontoidea</taxon>
        <taxon>Tetraodontidae</taxon>
        <taxon>Takifugu</taxon>
    </lineage>
</organism>
<dbReference type="GO" id="GO:0005643">
    <property type="term" value="C:nuclear pore"/>
    <property type="evidence" value="ECO:0007669"/>
    <property type="project" value="TreeGrafter"/>
</dbReference>
<dbReference type="Proteomes" id="UP000005226">
    <property type="component" value="Chromosome 1"/>
</dbReference>
<dbReference type="GO" id="GO:0005737">
    <property type="term" value="C:cytoplasm"/>
    <property type="evidence" value="ECO:0007669"/>
    <property type="project" value="TreeGrafter"/>
</dbReference>
<protein>
    <recommendedName>
        <fullName evidence="1">RanBD1 domain-containing protein</fullName>
    </recommendedName>
</protein>
<dbReference type="PROSITE" id="PS50196">
    <property type="entry name" value="RANBD1"/>
    <property type="match status" value="1"/>
</dbReference>
<evidence type="ECO:0000313" key="2">
    <source>
        <dbReference type="Ensembl" id="ENSTRUP00000063963.1"/>
    </source>
</evidence>
<dbReference type="InterPro" id="IPR045255">
    <property type="entry name" value="RanBP1-like"/>
</dbReference>
<reference evidence="2" key="3">
    <citation type="submission" date="2025-09" db="UniProtKB">
        <authorList>
            <consortium name="Ensembl"/>
        </authorList>
    </citation>
    <scope>IDENTIFICATION</scope>
</reference>
<name>A0A674MS60_TAKRU</name>
<dbReference type="InterPro" id="IPR000156">
    <property type="entry name" value="Ran_bind_dom"/>
</dbReference>
<reference evidence="2" key="2">
    <citation type="submission" date="2025-08" db="UniProtKB">
        <authorList>
            <consortium name="Ensembl"/>
        </authorList>
    </citation>
    <scope>IDENTIFICATION</scope>
</reference>
<dbReference type="Gene3D" id="2.30.29.30">
    <property type="entry name" value="Pleckstrin-homology domain (PH domain)/Phosphotyrosine-binding domain (PTB)"/>
    <property type="match status" value="1"/>
</dbReference>
<dbReference type="SUPFAM" id="SSF50729">
    <property type="entry name" value="PH domain-like"/>
    <property type="match status" value="1"/>
</dbReference>
<sequence length="117" mass="13307">MRRDQVLKICANHWVTSAMKLEPMKGAEKAWVWSAMDFAGVEEGKIEQLAVRFKLQETANTFKQIFEESKIAQENKELMSPVAARVTTQEVHQPRCVFPADHLNTAVTVQPSPVKRI</sequence>
<dbReference type="Ensembl" id="ENSTRUT00000084119.1">
    <property type="protein sequence ID" value="ENSTRUP00000063963.1"/>
    <property type="gene ID" value="ENSTRUG00000030582.1"/>
</dbReference>
<dbReference type="GO" id="GO:0005096">
    <property type="term" value="F:GTPase activator activity"/>
    <property type="evidence" value="ECO:0007669"/>
    <property type="project" value="TreeGrafter"/>
</dbReference>